<dbReference type="Proteomes" id="UP000178606">
    <property type="component" value="Unassembled WGS sequence"/>
</dbReference>
<proteinExistence type="predicted"/>
<dbReference type="EMBL" id="MFKF01000024">
    <property type="protein sequence ID" value="OGG56636.1"/>
    <property type="molecule type" value="Genomic_DNA"/>
</dbReference>
<dbReference type="Gene3D" id="1.10.10.10">
    <property type="entry name" value="Winged helix-like DNA-binding domain superfamily/Winged helix DNA-binding domain"/>
    <property type="match status" value="1"/>
</dbReference>
<dbReference type="InterPro" id="IPR036388">
    <property type="entry name" value="WH-like_DNA-bd_sf"/>
</dbReference>
<dbReference type="AlphaFoldDB" id="A0A1F6D5D9"/>
<name>A0A1F6D5D9_HANXR</name>
<dbReference type="Pfam" id="PF12728">
    <property type="entry name" value="HTH_17"/>
    <property type="match status" value="1"/>
</dbReference>
<feature type="domain" description="Helix-turn-helix" evidence="1">
    <location>
        <begin position="7"/>
        <end position="57"/>
    </location>
</feature>
<evidence type="ECO:0000313" key="3">
    <source>
        <dbReference type="Proteomes" id="UP000178606"/>
    </source>
</evidence>
<sequence>MRLEKIDVAAAFLGVEIDTLYRWCNAGYAPCIRIGRGNSRRLLRFNMDRLRQWAEGQAQPGRKERVPEVEVPA</sequence>
<dbReference type="InterPro" id="IPR041657">
    <property type="entry name" value="HTH_17"/>
</dbReference>
<evidence type="ECO:0000259" key="1">
    <source>
        <dbReference type="Pfam" id="PF12728"/>
    </source>
</evidence>
<reference evidence="2 3" key="1">
    <citation type="journal article" date="2016" name="Nat. Commun.">
        <title>Thousands of microbial genomes shed light on interconnected biogeochemical processes in an aquifer system.</title>
        <authorList>
            <person name="Anantharaman K."/>
            <person name="Brown C.T."/>
            <person name="Hug L.A."/>
            <person name="Sharon I."/>
            <person name="Castelle C.J."/>
            <person name="Probst A.J."/>
            <person name="Thomas B.C."/>
            <person name="Singh A."/>
            <person name="Wilkins M.J."/>
            <person name="Karaoz U."/>
            <person name="Brodie E.L."/>
            <person name="Williams K.H."/>
            <person name="Hubbard S.S."/>
            <person name="Banfield J.F."/>
        </authorList>
    </citation>
    <scope>NUCLEOTIDE SEQUENCE [LARGE SCALE GENOMIC DNA]</scope>
    <source>
        <strain evidence="3">RIFCSPLOWO2_12_FULL_64_10</strain>
    </source>
</reference>
<gene>
    <name evidence="2" type="ORF">A3F84_08410</name>
</gene>
<dbReference type="InterPro" id="IPR009061">
    <property type="entry name" value="DNA-bd_dom_put_sf"/>
</dbReference>
<accession>A0A1F6D5D9</accession>
<organism evidence="2 3">
    <name type="scientific">Handelsmanbacteria sp. (strain RIFCSPLOWO2_12_FULL_64_10)</name>
    <dbReference type="NCBI Taxonomy" id="1817868"/>
    <lineage>
        <taxon>Bacteria</taxon>
        <taxon>Candidatus Handelsmaniibacteriota</taxon>
    </lineage>
</organism>
<evidence type="ECO:0000313" key="2">
    <source>
        <dbReference type="EMBL" id="OGG56636.1"/>
    </source>
</evidence>
<protein>
    <recommendedName>
        <fullName evidence="1">Helix-turn-helix domain-containing protein</fullName>
    </recommendedName>
</protein>
<comment type="caution">
    <text evidence="2">The sequence shown here is derived from an EMBL/GenBank/DDBJ whole genome shotgun (WGS) entry which is preliminary data.</text>
</comment>
<dbReference type="SUPFAM" id="SSF46955">
    <property type="entry name" value="Putative DNA-binding domain"/>
    <property type="match status" value="1"/>
</dbReference>